<feature type="domain" description="FAS1-like dehydratase" evidence="1">
    <location>
        <begin position="13"/>
        <end position="151"/>
    </location>
</feature>
<dbReference type="EMBL" id="BAABFB010000097">
    <property type="protein sequence ID" value="GAA4491784.1"/>
    <property type="molecule type" value="Genomic_DNA"/>
</dbReference>
<evidence type="ECO:0000313" key="2">
    <source>
        <dbReference type="EMBL" id="GAA4491784.1"/>
    </source>
</evidence>
<dbReference type="Pfam" id="PF13452">
    <property type="entry name" value="FAS1_DH_region"/>
    <property type="match status" value="1"/>
</dbReference>
<reference evidence="3" key="1">
    <citation type="journal article" date="2019" name="Int. J. Syst. Evol. Microbiol.">
        <title>The Global Catalogue of Microorganisms (GCM) 10K type strain sequencing project: providing services to taxonomists for standard genome sequencing and annotation.</title>
        <authorList>
            <consortium name="The Broad Institute Genomics Platform"/>
            <consortium name="The Broad Institute Genome Sequencing Center for Infectious Disease"/>
            <person name="Wu L."/>
            <person name="Ma J."/>
        </authorList>
    </citation>
    <scope>NUCLEOTIDE SEQUENCE [LARGE SCALE GENOMIC DNA]</scope>
    <source>
        <strain evidence="3">JCM 32206</strain>
    </source>
</reference>
<name>A0ABP8PV08_9NOCA</name>
<sequence>MTTSLLADDAHTWVGRTQSYQPITVTEADIARYALAIGATDPVYFDGAEARRAGHPAILAPRGFYMVLRFHAENLVALTNLGVDGTPPPFAPPNEATRRMAGASTVSFRGDIYAGQVITLSSTITAIEEKSGRSGPLVIVSYQNDFVDQESTLLVRETYVRLLR</sequence>
<evidence type="ECO:0000313" key="3">
    <source>
        <dbReference type="Proteomes" id="UP001501183"/>
    </source>
</evidence>
<dbReference type="RefSeq" id="WP_345353605.1">
    <property type="nucleotide sequence ID" value="NZ_BAABFB010000097.1"/>
</dbReference>
<accession>A0ABP8PV08</accession>
<proteinExistence type="predicted"/>
<dbReference type="SUPFAM" id="SSF54637">
    <property type="entry name" value="Thioesterase/thiol ester dehydrase-isomerase"/>
    <property type="match status" value="1"/>
</dbReference>
<comment type="caution">
    <text evidence="2">The sequence shown here is derived from an EMBL/GenBank/DDBJ whole genome shotgun (WGS) entry which is preliminary data.</text>
</comment>
<gene>
    <name evidence="2" type="ORF">GCM10023094_56530</name>
</gene>
<keyword evidence="3" id="KW-1185">Reference proteome</keyword>
<dbReference type="InterPro" id="IPR039569">
    <property type="entry name" value="FAS1-like_DH_region"/>
</dbReference>
<protein>
    <recommendedName>
        <fullName evidence="1">FAS1-like dehydratase domain-containing protein</fullName>
    </recommendedName>
</protein>
<dbReference type="CDD" id="cd03441">
    <property type="entry name" value="R_hydratase_like"/>
    <property type="match status" value="1"/>
</dbReference>
<organism evidence="2 3">
    <name type="scientific">Rhodococcus olei</name>
    <dbReference type="NCBI Taxonomy" id="2161675"/>
    <lineage>
        <taxon>Bacteria</taxon>
        <taxon>Bacillati</taxon>
        <taxon>Actinomycetota</taxon>
        <taxon>Actinomycetes</taxon>
        <taxon>Mycobacteriales</taxon>
        <taxon>Nocardiaceae</taxon>
        <taxon>Rhodococcus</taxon>
    </lineage>
</organism>
<dbReference type="Proteomes" id="UP001501183">
    <property type="component" value="Unassembled WGS sequence"/>
</dbReference>
<dbReference type="Gene3D" id="3.10.129.10">
    <property type="entry name" value="Hotdog Thioesterase"/>
    <property type="match status" value="1"/>
</dbReference>
<dbReference type="InterPro" id="IPR029069">
    <property type="entry name" value="HotDog_dom_sf"/>
</dbReference>
<evidence type="ECO:0000259" key="1">
    <source>
        <dbReference type="Pfam" id="PF13452"/>
    </source>
</evidence>